<dbReference type="CDD" id="cd00599">
    <property type="entry name" value="GH25_muramidase"/>
    <property type="match status" value="1"/>
</dbReference>
<dbReference type="InterPro" id="IPR018077">
    <property type="entry name" value="Glyco_hydro_fam25_subgr"/>
</dbReference>
<evidence type="ECO:0000256" key="3">
    <source>
        <dbReference type="ARBA" id="ARBA00023295"/>
    </source>
</evidence>
<keyword evidence="3 4" id="KW-0326">Glycosidase</keyword>
<gene>
    <name evidence="5" type="ORF">MJA45_12890</name>
</gene>
<evidence type="ECO:0000256" key="2">
    <source>
        <dbReference type="ARBA" id="ARBA00022801"/>
    </source>
</evidence>
<dbReference type="EMBL" id="CP130318">
    <property type="protein sequence ID" value="WNQ13869.1"/>
    <property type="molecule type" value="Genomic_DNA"/>
</dbReference>
<dbReference type="GO" id="GO:0016052">
    <property type="term" value="P:carbohydrate catabolic process"/>
    <property type="evidence" value="ECO:0007669"/>
    <property type="project" value="TreeGrafter"/>
</dbReference>
<dbReference type="KEGG" id="paun:MJA45_12890"/>
<protein>
    <recommendedName>
        <fullName evidence="4">Lysozyme</fullName>
        <ecNumber evidence="4">3.2.1.17</ecNumber>
    </recommendedName>
</protein>
<sequence>MQNRTEVMARGIDVSHHQGRIDWPKVQSSGISFAFMKATEGSTFKDPRFARNAAEAAAVGIAIGAYHFMRAKSPEEAAREADHFVRTLEEAGPERFTLPPVLDVETNDGGLKPAQLSLLCRIWLERVQAALGKTPLLYTYLHFARTALDDTLADFPLWFAYYNDSCPPDCRGWTRWSFWQHSDKGTVPGISGPVDLNVYEGTVADLTGYKLKEEDANKIIQLLQASWSMIQDYPEARDEIHRLADELRLASGQPVA</sequence>
<proteinExistence type="inferred from homology"/>
<dbReference type="Pfam" id="PF01183">
    <property type="entry name" value="Glyco_hydro_25"/>
    <property type="match status" value="1"/>
</dbReference>
<dbReference type="GO" id="GO:0016998">
    <property type="term" value="P:cell wall macromolecule catabolic process"/>
    <property type="evidence" value="ECO:0007669"/>
    <property type="project" value="InterPro"/>
</dbReference>
<comment type="similarity">
    <text evidence="1 4">Belongs to the glycosyl hydrolase 25 family.</text>
</comment>
<dbReference type="InterPro" id="IPR017853">
    <property type="entry name" value="GH"/>
</dbReference>
<accession>A0AA96LGW3</accession>
<organism evidence="5 6">
    <name type="scientific">Paenibacillus aurantius</name>
    <dbReference type="NCBI Taxonomy" id="2918900"/>
    <lineage>
        <taxon>Bacteria</taxon>
        <taxon>Bacillati</taxon>
        <taxon>Bacillota</taxon>
        <taxon>Bacilli</taxon>
        <taxon>Bacillales</taxon>
        <taxon>Paenibacillaceae</taxon>
        <taxon>Paenibacillus</taxon>
    </lineage>
</organism>
<dbReference type="GO" id="GO:0003796">
    <property type="term" value="F:lysozyme activity"/>
    <property type="evidence" value="ECO:0007669"/>
    <property type="project" value="UniProtKB-EC"/>
</dbReference>
<reference evidence="5 6" key="1">
    <citation type="submission" date="2022-02" db="EMBL/GenBank/DDBJ databases">
        <title>Paenibacillus sp. MBLB1776 Whole Genome Shotgun Sequencing.</title>
        <authorList>
            <person name="Hwang C.Y."/>
            <person name="Cho E.-S."/>
            <person name="Seo M.-J."/>
        </authorList>
    </citation>
    <scope>NUCLEOTIDE SEQUENCE [LARGE SCALE GENOMIC DNA]</scope>
    <source>
        <strain evidence="5 6">MBLB1776</strain>
    </source>
</reference>
<dbReference type="PANTHER" id="PTHR34135:SF2">
    <property type="entry name" value="LYSOZYME"/>
    <property type="match status" value="1"/>
</dbReference>
<name>A0AA96LGW3_9BACL</name>
<evidence type="ECO:0000256" key="1">
    <source>
        <dbReference type="ARBA" id="ARBA00010646"/>
    </source>
</evidence>
<dbReference type="SUPFAM" id="SSF51445">
    <property type="entry name" value="(Trans)glycosidases"/>
    <property type="match status" value="1"/>
</dbReference>
<dbReference type="SMART" id="SM00641">
    <property type="entry name" value="Glyco_25"/>
    <property type="match status" value="1"/>
</dbReference>
<dbReference type="PROSITE" id="PS51904">
    <property type="entry name" value="GLYCOSYL_HYDROL_F25_2"/>
    <property type="match status" value="1"/>
</dbReference>
<dbReference type="EC" id="3.2.1.17" evidence="4"/>
<keyword evidence="2 4" id="KW-0378">Hydrolase</keyword>
<dbReference type="AlphaFoldDB" id="A0AA96LGW3"/>
<keyword evidence="6" id="KW-1185">Reference proteome</keyword>
<dbReference type="RefSeq" id="WP_315607650.1">
    <property type="nucleotide sequence ID" value="NZ_CP130318.1"/>
</dbReference>
<evidence type="ECO:0000256" key="4">
    <source>
        <dbReference type="RuleBase" id="RU361176"/>
    </source>
</evidence>
<dbReference type="Proteomes" id="UP001305702">
    <property type="component" value="Chromosome"/>
</dbReference>
<dbReference type="PANTHER" id="PTHR34135">
    <property type="entry name" value="LYSOZYME"/>
    <property type="match status" value="1"/>
</dbReference>
<dbReference type="GO" id="GO:0009253">
    <property type="term" value="P:peptidoglycan catabolic process"/>
    <property type="evidence" value="ECO:0007669"/>
    <property type="project" value="InterPro"/>
</dbReference>
<dbReference type="InterPro" id="IPR008270">
    <property type="entry name" value="Glyco_hydro_25_AS"/>
</dbReference>
<comment type="catalytic activity">
    <reaction evidence="4">
        <text>Hydrolysis of (1-&gt;4)-beta-linkages between N-acetylmuramic acid and N-acetyl-D-glucosamine residues in a peptidoglycan and between N-acetyl-D-glucosamine residues in chitodextrins.</text>
        <dbReference type="EC" id="3.2.1.17"/>
    </reaction>
</comment>
<dbReference type="Gene3D" id="3.20.20.80">
    <property type="entry name" value="Glycosidases"/>
    <property type="match status" value="1"/>
</dbReference>
<evidence type="ECO:0000313" key="6">
    <source>
        <dbReference type="Proteomes" id="UP001305702"/>
    </source>
</evidence>
<dbReference type="InterPro" id="IPR002053">
    <property type="entry name" value="Glyco_hydro_25"/>
</dbReference>
<dbReference type="PROSITE" id="PS00953">
    <property type="entry name" value="GLYCOSYL_HYDROL_F25_1"/>
    <property type="match status" value="1"/>
</dbReference>
<evidence type="ECO:0000313" key="5">
    <source>
        <dbReference type="EMBL" id="WNQ13869.1"/>
    </source>
</evidence>